<dbReference type="PANTHER" id="PTHR12110">
    <property type="entry name" value="HYDROXYPYRUVATE ISOMERASE"/>
    <property type="match status" value="1"/>
</dbReference>
<evidence type="ECO:0000259" key="1">
    <source>
        <dbReference type="Pfam" id="PF01261"/>
    </source>
</evidence>
<dbReference type="HOGENOM" id="CLU_813495_0_0_5"/>
<dbReference type="STRING" id="442562.Rumeso_01181"/>
<dbReference type="Proteomes" id="UP000019666">
    <property type="component" value="Unassembled WGS sequence"/>
</dbReference>
<organism evidence="2 3">
    <name type="scientific">Rubellimicrobium mesophilum DSM 19309</name>
    <dbReference type="NCBI Taxonomy" id="442562"/>
    <lineage>
        <taxon>Bacteria</taxon>
        <taxon>Pseudomonadati</taxon>
        <taxon>Pseudomonadota</taxon>
        <taxon>Alphaproteobacteria</taxon>
        <taxon>Rhodobacterales</taxon>
        <taxon>Roseobacteraceae</taxon>
        <taxon>Rubellimicrobium</taxon>
    </lineage>
</organism>
<dbReference type="AlphaFoldDB" id="A0A017HU07"/>
<gene>
    <name evidence="2" type="ORF">Rumeso_01181</name>
</gene>
<dbReference type="PANTHER" id="PTHR12110:SF53">
    <property type="entry name" value="BLR5974 PROTEIN"/>
    <property type="match status" value="1"/>
</dbReference>
<dbReference type="Pfam" id="PF01261">
    <property type="entry name" value="AP_endonuc_2"/>
    <property type="match status" value="1"/>
</dbReference>
<protein>
    <submittedName>
        <fullName evidence="2">Xylose isomerase-like TIM barrel</fullName>
    </submittedName>
</protein>
<dbReference type="InterPro" id="IPR013022">
    <property type="entry name" value="Xyl_isomerase-like_TIM-brl"/>
</dbReference>
<reference evidence="2 3" key="1">
    <citation type="submission" date="2013-02" db="EMBL/GenBank/DDBJ databases">
        <authorList>
            <person name="Fiebig A."/>
            <person name="Goeker M."/>
            <person name="Klenk H.-P.P."/>
        </authorList>
    </citation>
    <scope>NUCLEOTIDE SEQUENCE [LARGE SCALE GENOMIC DNA]</scope>
    <source>
        <strain evidence="2 3">DSM 19309</strain>
    </source>
</reference>
<name>A0A017HU07_9RHOB</name>
<dbReference type="EMBL" id="AOSK01000032">
    <property type="protein sequence ID" value="EYD77234.1"/>
    <property type="molecule type" value="Genomic_DNA"/>
</dbReference>
<dbReference type="RefSeq" id="WP_051521121.1">
    <property type="nucleotide sequence ID" value="NZ_KK088561.1"/>
</dbReference>
<keyword evidence="2" id="KW-0413">Isomerase</keyword>
<dbReference type="GO" id="GO:0016853">
    <property type="term" value="F:isomerase activity"/>
    <property type="evidence" value="ECO:0007669"/>
    <property type="project" value="UniProtKB-KW"/>
</dbReference>
<accession>A0A017HU07</accession>
<proteinExistence type="predicted"/>
<sequence length="341" mass="36712">MKDHATSEATTGTLTVGLNPYGLTYTLGLQGAGTPRANPHGTGLDGFIAIAEEIGARVLEIHQPWLAALDTNGLAKLRDRLQAANLTPIVSAGLFWHPNEAALDQATALGATTVRMGLSPILCGDRNAFGAAQFAQQVASIRADLGRLAPIAADRGLTIAIENHQDFASAELMAFCEEAGDSIGITLDTGNSFPVAEAPMDFVRTAAPRIRHVHLKDYRVQFTDQGYRLVRCAIGDGAVPFREIFAHLLADGRHLTASLEPGALEARHVRLFTPDWWRGYAPKDARSLAAALSATQVNLLPAHEDYRTPWEAEAPGEVLLAYEREMMLKSAANMRALGLME</sequence>
<comment type="caution">
    <text evidence="2">The sequence shown here is derived from an EMBL/GenBank/DDBJ whole genome shotgun (WGS) entry which is preliminary data.</text>
</comment>
<keyword evidence="3" id="KW-1185">Reference proteome</keyword>
<dbReference type="InterPro" id="IPR050312">
    <property type="entry name" value="IolE/XylAMocC-like"/>
</dbReference>
<dbReference type="OrthoDB" id="8421472at2"/>
<evidence type="ECO:0000313" key="3">
    <source>
        <dbReference type="Proteomes" id="UP000019666"/>
    </source>
</evidence>
<feature type="domain" description="Xylose isomerase-like TIM barrel" evidence="1">
    <location>
        <begin position="49"/>
        <end position="260"/>
    </location>
</feature>
<evidence type="ECO:0000313" key="2">
    <source>
        <dbReference type="EMBL" id="EYD77234.1"/>
    </source>
</evidence>
<dbReference type="InterPro" id="IPR036237">
    <property type="entry name" value="Xyl_isomerase-like_sf"/>
</dbReference>
<dbReference type="PATRIC" id="fig|442562.3.peg.1170"/>
<dbReference type="SUPFAM" id="SSF51658">
    <property type="entry name" value="Xylose isomerase-like"/>
    <property type="match status" value="1"/>
</dbReference>
<dbReference type="Gene3D" id="3.20.20.150">
    <property type="entry name" value="Divalent-metal-dependent TIM barrel enzymes"/>
    <property type="match status" value="1"/>
</dbReference>